<dbReference type="Gene3D" id="2.60.120.10">
    <property type="entry name" value="Jelly Rolls"/>
    <property type="match status" value="1"/>
</dbReference>
<dbReference type="SUPFAM" id="SSF46785">
    <property type="entry name" value="Winged helix' DNA-binding domain"/>
    <property type="match status" value="1"/>
</dbReference>
<dbReference type="CDD" id="cd00038">
    <property type="entry name" value="CAP_ED"/>
    <property type="match status" value="1"/>
</dbReference>
<feature type="domain" description="Cyclic nucleotide-binding" evidence="4">
    <location>
        <begin position="12"/>
        <end position="132"/>
    </location>
</feature>
<keyword evidence="3" id="KW-0804">Transcription</keyword>
<accession>A0A381YZQ8</accession>
<keyword evidence="2" id="KW-0238">DNA-binding</keyword>
<dbReference type="SMART" id="SM00419">
    <property type="entry name" value="HTH_CRP"/>
    <property type="match status" value="1"/>
</dbReference>
<dbReference type="GO" id="GO:0003677">
    <property type="term" value="F:DNA binding"/>
    <property type="evidence" value="ECO:0007669"/>
    <property type="project" value="UniProtKB-KW"/>
</dbReference>
<dbReference type="PANTHER" id="PTHR24567">
    <property type="entry name" value="CRP FAMILY TRANSCRIPTIONAL REGULATORY PROTEIN"/>
    <property type="match status" value="1"/>
</dbReference>
<dbReference type="PROSITE" id="PS00889">
    <property type="entry name" value="CNMP_BINDING_2"/>
    <property type="match status" value="1"/>
</dbReference>
<name>A0A381YZQ8_9ZZZZ</name>
<evidence type="ECO:0000259" key="4">
    <source>
        <dbReference type="PROSITE" id="PS50042"/>
    </source>
</evidence>
<keyword evidence="1" id="KW-0805">Transcription regulation</keyword>
<dbReference type="AlphaFoldDB" id="A0A381YZQ8"/>
<evidence type="ECO:0000256" key="1">
    <source>
        <dbReference type="ARBA" id="ARBA00023015"/>
    </source>
</evidence>
<proteinExistence type="predicted"/>
<dbReference type="GO" id="GO:0003700">
    <property type="term" value="F:DNA-binding transcription factor activity"/>
    <property type="evidence" value="ECO:0007669"/>
    <property type="project" value="TreeGrafter"/>
</dbReference>
<dbReference type="SMART" id="SM00100">
    <property type="entry name" value="cNMP"/>
    <property type="match status" value="1"/>
</dbReference>
<evidence type="ECO:0008006" key="7">
    <source>
        <dbReference type="Google" id="ProtNLM"/>
    </source>
</evidence>
<dbReference type="PROSITE" id="PS51063">
    <property type="entry name" value="HTH_CRP_2"/>
    <property type="match status" value="1"/>
</dbReference>
<reference evidence="6" key="1">
    <citation type="submission" date="2018-05" db="EMBL/GenBank/DDBJ databases">
        <authorList>
            <person name="Lanie J.A."/>
            <person name="Ng W.-L."/>
            <person name="Kazmierczak K.M."/>
            <person name="Andrzejewski T.M."/>
            <person name="Davidsen T.M."/>
            <person name="Wayne K.J."/>
            <person name="Tettelin H."/>
            <person name="Glass J.I."/>
            <person name="Rusch D."/>
            <person name="Podicherti R."/>
            <person name="Tsui H.-C.T."/>
            <person name="Winkler M.E."/>
        </authorList>
    </citation>
    <scope>NUCLEOTIDE SEQUENCE</scope>
</reference>
<dbReference type="InterPro" id="IPR000595">
    <property type="entry name" value="cNMP-bd_dom"/>
</dbReference>
<dbReference type="GO" id="GO:0005829">
    <property type="term" value="C:cytosol"/>
    <property type="evidence" value="ECO:0007669"/>
    <property type="project" value="TreeGrafter"/>
</dbReference>
<dbReference type="Pfam" id="PF00027">
    <property type="entry name" value="cNMP_binding"/>
    <property type="match status" value="1"/>
</dbReference>
<feature type="domain" description="HTH crp-type" evidence="5">
    <location>
        <begin position="146"/>
        <end position="219"/>
    </location>
</feature>
<dbReference type="InterPro" id="IPR014710">
    <property type="entry name" value="RmlC-like_jellyroll"/>
</dbReference>
<evidence type="ECO:0000256" key="2">
    <source>
        <dbReference type="ARBA" id="ARBA00023125"/>
    </source>
</evidence>
<dbReference type="InterPro" id="IPR018488">
    <property type="entry name" value="cNMP-bd_CS"/>
</dbReference>
<evidence type="ECO:0000256" key="3">
    <source>
        <dbReference type="ARBA" id="ARBA00023163"/>
    </source>
</evidence>
<dbReference type="Gene3D" id="1.10.10.10">
    <property type="entry name" value="Winged helix-like DNA-binding domain superfamily/Winged helix DNA-binding domain"/>
    <property type="match status" value="1"/>
</dbReference>
<evidence type="ECO:0000259" key="5">
    <source>
        <dbReference type="PROSITE" id="PS51063"/>
    </source>
</evidence>
<dbReference type="InterPro" id="IPR036388">
    <property type="entry name" value="WH-like_DNA-bd_sf"/>
</dbReference>
<dbReference type="Pfam" id="PF13545">
    <property type="entry name" value="HTH_Crp_2"/>
    <property type="match status" value="1"/>
</dbReference>
<evidence type="ECO:0000313" key="6">
    <source>
        <dbReference type="EMBL" id="SVA82536.1"/>
    </source>
</evidence>
<sequence length="228" mass="25570">MGKIDVLKTVPIFSDLADAKLRSVVGKMISKSYKKGHMIIEEESVGNHCYFLTRGRVKITQSSSNEREVILALLGPGDFFGEMSLLTGEVRSANVVALEKTKALVLNTEDFLKTLEKHPKVAINLLRELAIRIQKSDKQIVSLSLSDAERRIAISILRVAEEQGMIYHGNVTIDPLPSQQDIANMAGTTRETVSRTYRFLVEDGYVQRIGKKLIILDFKRFVKDFSLS</sequence>
<dbReference type="InterPro" id="IPR036390">
    <property type="entry name" value="WH_DNA-bd_sf"/>
</dbReference>
<dbReference type="SUPFAM" id="SSF51206">
    <property type="entry name" value="cAMP-binding domain-like"/>
    <property type="match status" value="1"/>
</dbReference>
<dbReference type="InterPro" id="IPR050397">
    <property type="entry name" value="Env_Response_Regulators"/>
</dbReference>
<dbReference type="EMBL" id="UINC01019488">
    <property type="protein sequence ID" value="SVA82536.1"/>
    <property type="molecule type" value="Genomic_DNA"/>
</dbReference>
<protein>
    <recommendedName>
        <fullName evidence="7">Cyclic nucleotide-binding domain-containing protein</fullName>
    </recommendedName>
</protein>
<dbReference type="PANTHER" id="PTHR24567:SF74">
    <property type="entry name" value="HTH-TYPE TRANSCRIPTIONAL REGULATOR ARCR"/>
    <property type="match status" value="1"/>
</dbReference>
<organism evidence="6">
    <name type="scientific">marine metagenome</name>
    <dbReference type="NCBI Taxonomy" id="408172"/>
    <lineage>
        <taxon>unclassified sequences</taxon>
        <taxon>metagenomes</taxon>
        <taxon>ecological metagenomes</taxon>
    </lineage>
</organism>
<dbReference type="PROSITE" id="PS50042">
    <property type="entry name" value="CNMP_BINDING_3"/>
    <property type="match status" value="1"/>
</dbReference>
<dbReference type="InterPro" id="IPR012318">
    <property type="entry name" value="HTH_CRP"/>
</dbReference>
<gene>
    <name evidence="6" type="ORF">METZ01_LOCUS135390</name>
</gene>
<dbReference type="InterPro" id="IPR018490">
    <property type="entry name" value="cNMP-bd_dom_sf"/>
</dbReference>